<dbReference type="AlphaFoldDB" id="A0A318LUE6"/>
<reference evidence="2 3" key="1">
    <citation type="submission" date="2016-07" db="EMBL/GenBank/DDBJ databases">
        <title>Draft genome sequence of Prauserella sp. YIM 121212, isolated from alkaline soil.</title>
        <authorList>
            <person name="Ruckert C."/>
            <person name="Albersmeier A."/>
            <person name="Jiang C.-L."/>
            <person name="Jiang Y."/>
            <person name="Kalinowski J."/>
            <person name="Schneider O."/>
            <person name="Winkler A."/>
            <person name="Zotchev S.B."/>
        </authorList>
    </citation>
    <scope>NUCLEOTIDE SEQUENCE [LARGE SCALE GENOMIC DNA]</scope>
    <source>
        <strain evidence="2 3">YIM 121212</strain>
    </source>
</reference>
<dbReference type="RefSeq" id="WP_110336031.1">
    <property type="nucleotide sequence ID" value="NZ_JBHVKT010000023.1"/>
</dbReference>
<evidence type="ECO:0000256" key="1">
    <source>
        <dbReference type="SAM" id="MobiDB-lite"/>
    </source>
</evidence>
<dbReference type="Proteomes" id="UP000247892">
    <property type="component" value="Unassembled WGS sequence"/>
</dbReference>
<feature type="region of interest" description="Disordered" evidence="1">
    <location>
        <begin position="50"/>
        <end position="72"/>
    </location>
</feature>
<protein>
    <submittedName>
        <fullName evidence="2">Uncharacterized protein</fullName>
    </submittedName>
</protein>
<proteinExistence type="predicted"/>
<gene>
    <name evidence="2" type="ORF">BA062_11300</name>
</gene>
<name>A0A318LUE6_9PSEU</name>
<comment type="caution">
    <text evidence="2">The sequence shown here is derived from an EMBL/GenBank/DDBJ whole genome shotgun (WGS) entry which is preliminary data.</text>
</comment>
<evidence type="ECO:0000313" key="3">
    <source>
        <dbReference type="Proteomes" id="UP000247892"/>
    </source>
</evidence>
<accession>A0A318LUE6</accession>
<evidence type="ECO:0000313" key="2">
    <source>
        <dbReference type="EMBL" id="PXY36027.1"/>
    </source>
</evidence>
<sequence>MPSPLAGFRALGDRWGTAAALADGAGHLLSLGELDESERAARESAELFGERWVSSPSSAVTPSRPSRGTRPR</sequence>
<organism evidence="2 3">
    <name type="scientific">Prauserella flavalba</name>
    <dbReference type="NCBI Taxonomy" id="1477506"/>
    <lineage>
        <taxon>Bacteria</taxon>
        <taxon>Bacillati</taxon>
        <taxon>Actinomycetota</taxon>
        <taxon>Actinomycetes</taxon>
        <taxon>Pseudonocardiales</taxon>
        <taxon>Pseudonocardiaceae</taxon>
        <taxon>Prauserella</taxon>
    </lineage>
</organism>
<keyword evidence="3" id="KW-1185">Reference proteome</keyword>
<dbReference type="EMBL" id="MASU01000005">
    <property type="protein sequence ID" value="PXY36027.1"/>
    <property type="molecule type" value="Genomic_DNA"/>
</dbReference>